<evidence type="ECO:0000313" key="12">
    <source>
        <dbReference type="EMBL" id="BBY23706.1"/>
    </source>
</evidence>
<feature type="domain" description="ABC transmembrane type-1" evidence="11">
    <location>
        <begin position="388"/>
        <end position="582"/>
    </location>
</feature>
<feature type="region of interest" description="Disordered" evidence="10">
    <location>
        <begin position="590"/>
        <end position="614"/>
    </location>
</feature>
<comment type="similarity">
    <text evidence="2">Belongs to the binding-protein-dependent transport system permease family. HisMQ subfamily.</text>
</comment>
<evidence type="ECO:0000256" key="9">
    <source>
        <dbReference type="RuleBase" id="RU363032"/>
    </source>
</evidence>
<evidence type="ECO:0000256" key="10">
    <source>
        <dbReference type="SAM" id="MobiDB-lite"/>
    </source>
</evidence>
<accession>A0A7I7QCD9</accession>
<dbReference type="InterPro" id="IPR043429">
    <property type="entry name" value="ArtM/GltK/GlnP/TcyL/YhdX-like"/>
</dbReference>
<dbReference type="InterPro" id="IPR000515">
    <property type="entry name" value="MetI-like"/>
</dbReference>
<dbReference type="NCBIfam" id="TIGR01726">
    <property type="entry name" value="HEQRo_perm_3TM"/>
    <property type="match status" value="1"/>
</dbReference>
<feature type="transmembrane region" description="Helical" evidence="9">
    <location>
        <begin position="521"/>
        <end position="541"/>
    </location>
</feature>
<dbReference type="PANTHER" id="PTHR30614">
    <property type="entry name" value="MEMBRANE COMPONENT OF AMINO ACID ABC TRANSPORTER"/>
    <property type="match status" value="1"/>
</dbReference>
<dbReference type="AlphaFoldDB" id="A0A7I7QCD9"/>
<feature type="transmembrane region" description="Helical" evidence="9">
    <location>
        <begin position="392"/>
        <end position="412"/>
    </location>
</feature>
<dbReference type="SMART" id="SM00062">
    <property type="entry name" value="PBPb"/>
    <property type="match status" value="1"/>
</dbReference>
<keyword evidence="4" id="KW-1003">Cell membrane</keyword>
<evidence type="ECO:0000259" key="11">
    <source>
        <dbReference type="PROSITE" id="PS50928"/>
    </source>
</evidence>
<dbReference type="InterPro" id="IPR001638">
    <property type="entry name" value="Solute-binding_3/MltF_N"/>
</dbReference>
<dbReference type="Proteomes" id="UP000467130">
    <property type="component" value="Chromosome"/>
</dbReference>
<feature type="transmembrane region" description="Helical" evidence="9">
    <location>
        <begin position="561"/>
        <end position="582"/>
    </location>
</feature>
<dbReference type="GO" id="GO:0022857">
    <property type="term" value="F:transmembrane transporter activity"/>
    <property type="evidence" value="ECO:0007669"/>
    <property type="project" value="InterPro"/>
</dbReference>
<feature type="transmembrane region" description="Helical" evidence="9">
    <location>
        <begin position="27"/>
        <end position="48"/>
    </location>
</feature>
<dbReference type="SUPFAM" id="SSF53850">
    <property type="entry name" value="Periplasmic binding protein-like II"/>
    <property type="match status" value="1"/>
</dbReference>
<proteinExistence type="inferred from homology"/>
<evidence type="ECO:0000256" key="1">
    <source>
        <dbReference type="ARBA" id="ARBA00004651"/>
    </source>
</evidence>
<dbReference type="Pfam" id="PF00528">
    <property type="entry name" value="BPD_transp_1"/>
    <property type="match status" value="1"/>
</dbReference>
<dbReference type="Gene3D" id="3.40.190.10">
    <property type="entry name" value="Periplasmic binding protein-like II"/>
    <property type="match status" value="2"/>
</dbReference>
<evidence type="ECO:0000256" key="2">
    <source>
        <dbReference type="ARBA" id="ARBA00010072"/>
    </source>
</evidence>
<dbReference type="InterPro" id="IPR035906">
    <property type="entry name" value="MetI-like_sf"/>
</dbReference>
<dbReference type="InterPro" id="IPR010065">
    <property type="entry name" value="AA_ABC_transptr_permease_3TM"/>
</dbReference>
<feature type="transmembrane region" description="Helical" evidence="9">
    <location>
        <begin position="433"/>
        <end position="454"/>
    </location>
</feature>
<dbReference type="PROSITE" id="PS50928">
    <property type="entry name" value="ABC_TM1"/>
    <property type="match status" value="1"/>
</dbReference>
<comment type="subcellular location">
    <subcellularLocation>
        <location evidence="1 9">Cell membrane</location>
        <topology evidence="1 9">Multi-pass membrane protein</topology>
    </subcellularLocation>
</comment>
<keyword evidence="8 9" id="KW-0472">Membrane</keyword>
<keyword evidence="6" id="KW-0029">Amino-acid transport</keyword>
<feature type="compositionally biased region" description="Polar residues" evidence="10">
    <location>
        <begin position="603"/>
        <end position="614"/>
    </location>
</feature>
<evidence type="ECO:0000256" key="4">
    <source>
        <dbReference type="ARBA" id="ARBA00022475"/>
    </source>
</evidence>
<dbReference type="GO" id="GO:0043190">
    <property type="term" value="C:ATP-binding cassette (ABC) transporter complex"/>
    <property type="evidence" value="ECO:0007669"/>
    <property type="project" value="InterPro"/>
</dbReference>
<reference evidence="12 13" key="1">
    <citation type="journal article" date="2019" name="Emerg. Microbes Infect.">
        <title>Comprehensive subspecies identification of 175 nontuberculous mycobacteria species based on 7547 genomic profiles.</title>
        <authorList>
            <person name="Matsumoto Y."/>
            <person name="Kinjo T."/>
            <person name="Motooka D."/>
            <person name="Nabeya D."/>
            <person name="Jung N."/>
            <person name="Uechi K."/>
            <person name="Horii T."/>
            <person name="Iida T."/>
            <person name="Fujita J."/>
            <person name="Nakamura S."/>
        </authorList>
    </citation>
    <scope>NUCLEOTIDE SEQUENCE [LARGE SCALE GENOMIC DNA]</scope>
    <source>
        <strain evidence="12 13">JCM 17783</strain>
    </source>
</reference>
<evidence type="ECO:0000313" key="13">
    <source>
        <dbReference type="Proteomes" id="UP000467130"/>
    </source>
</evidence>
<evidence type="ECO:0000256" key="7">
    <source>
        <dbReference type="ARBA" id="ARBA00022989"/>
    </source>
</evidence>
<keyword evidence="13" id="KW-1185">Reference proteome</keyword>
<organism evidence="12 13">
    <name type="scientific">Mycobacterium stomatepiae</name>
    <dbReference type="NCBI Taxonomy" id="470076"/>
    <lineage>
        <taxon>Bacteria</taxon>
        <taxon>Bacillati</taxon>
        <taxon>Actinomycetota</taxon>
        <taxon>Actinomycetes</taxon>
        <taxon>Mycobacteriales</taxon>
        <taxon>Mycobacteriaceae</taxon>
        <taxon>Mycobacterium</taxon>
        <taxon>Mycobacterium simiae complex</taxon>
    </lineage>
</organism>
<dbReference type="Gene3D" id="1.10.3720.10">
    <property type="entry name" value="MetI-like"/>
    <property type="match status" value="1"/>
</dbReference>
<evidence type="ECO:0000256" key="8">
    <source>
        <dbReference type="ARBA" id="ARBA00023136"/>
    </source>
</evidence>
<dbReference type="CDD" id="cd13530">
    <property type="entry name" value="PBP2_peptides_like"/>
    <property type="match status" value="1"/>
</dbReference>
<dbReference type="Pfam" id="PF00497">
    <property type="entry name" value="SBP_bac_3"/>
    <property type="match status" value="1"/>
</dbReference>
<protein>
    <submittedName>
        <fullName evidence="12">Amino acid ABC transporter permease</fullName>
    </submittedName>
</protein>
<keyword evidence="5 9" id="KW-0812">Transmembrane</keyword>
<evidence type="ECO:0000256" key="6">
    <source>
        <dbReference type="ARBA" id="ARBA00022970"/>
    </source>
</evidence>
<evidence type="ECO:0000256" key="3">
    <source>
        <dbReference type="ARBA" id="ARBA00022448"/>
    </source>
</evidence>
<dbReference type="CDD" id="cd06261">
    <property type="entry name" value="TM_PBP2"/>
    <property type="match status" value="1"/>
</dbReference>
<keyword evidence="3 9" id="KW-0813">Transport</keyword>
<evidence type="ECO:0000256" key="5">
    <source>
        <dbReference type="ARBA" id="ARBA00022692"/>
    </source>
</evidence>
<name>A0A7I7QCD9_9MYCO</name>
<dbReference type="EMBL" id="AP022587">
    <property type="protein sequence ID" value="BBY23706.1"/>
    <property type="molecule type" value="Genomic_DNA"/>
</dbReference>
<sequence>MTSCQPVDTVAVMNSCEGPRAKRGAKLFGLAATILIVCGLVLAGPAVADRNQCTPAGVGSARPLPKDLTTVEGGVGRDENNTTATVESLDTIDVGALGLSTPGVLTVGTLSDAPPSVCVDSTGVFTGFDKQLLRAIAKKIGLQIRFVSTDFSALLAQVASRRFDVGSASVQATTARRRTVGFTNGYDFGYYALVVPPGSPIKSFSDLAEGQRIGVVQGTVEEHYVVDTLRLQPVKYPGFATVYGSLKTRQIDAWVAPAALASTLMKAGDPAVVVANAFTPGHFVAYPVANKNLPLINALNAGLDAVIADGTWAQLYSDWVPRPLPPGWKPGSKAAPTPHLPDFAAIAASPHKPMGPVAAKSTLAQLRDQFLDWDLYKEAIPVLLETGLPNTLILTNSALVIGLVLGMVLAMAGMSNSWWLRWPARVYTDIFRGLPEVVIILIIGMGIGPLVGGLTNNDPYPLGIAALGLMAAAYIGEILRSGIQSIDAGQLEASRALGFSYPAAMRLVVVPQGIRRVLPALVNQAIALLKGSALVYFLGLVAHQRELFQVGRDLNAQTGNLSPLVAAGLFYLLLTVPLTHLVNHIDGRLRSGSPADEPDESSAMVSSTLGQGMT</sequence>
<gene>
    <name evidence="12" type="ORF">MSTO_39110</name>
</gene>
<dbReference type="GO" id="GO:0006865">
    <property type="term" value="P:amino acid transport"/>
    <property type="evidence" value="ECO:0007669"/>
    <property type="project" value="UniProtKB-KW"/>
</dbReference>
<dbReference type="KEGG" id="msto:MSTO_39110"/>
<dbReference type="SUPFAM" id="SSF161098">
    <property type="entry name" value="MetI-like"/>
    <property type="match status" value="1"/>
</dbReference>
<feature type="transmembrane region" description="Helical" evidence="9">
    <location>
        <begin position="460"/>
        <end position="479"/>
    </location>
</feature>
<dbReference type="PANTHER" id="PTHR30614:SF20">
    <property type="entry name" value="GLUTAMINE TRANSPORT SYSTEM PERMEASE PROTEIN GLNP"/>
    <property type="match status" value="1"/>
</dbReference>
<keyword evidence="7 9" id="KW-1133">Transmembrane helix</keyword>